<proteinExistence type="predicted"/>
<feature type="compositionally biased region" description="Low complexity" evidence="1">
    <location>
        <begin position="301"/>
        <end position="312"/>
    </location>
</feature>
<dbReference type="Proteomes" id="UP000076154">
    <property type="component" value="Unassembled WGS sequence"/>
</dbReference>
<feature type="compositionally biased region" description="Polar residues" evidence="1">
    <location>
        <begin position="380"/>
        <end position="390"/>
    </location>
</feature>
<gene>
    <name evidence="2" type="ORF">Hypma_010325</name>
</gene>
<protein>
    <submittedName>
        <fullName evidence="2">Uncharacterized protein</fullName>
    </submittedName>
</protein>
<name>A0A369JW00_HYPMA</name>
<feature type="compositionally biased region" description="Polar residues" evidence="1">
    <location>
        <begin position="140"/>
        <end position="152"/>
    </location>
</feature>
<reference evidence="2" key="1">
    <citation type="submission" date="2018-04" db="EMBL/GenBank/DDBJ databases">
        <title>Whole genome sequencing of Hypsizygus marmoreus.</title>
        <authorList>
            <person name="Choi I.-G."/>
            <person name="Min B."/>
            <person name="Kim J.-G."/>
            <person name="Kim S."/>
            <person name="Oh Y.-L."/>
            <person name="Kong W.-S."/>
            <person name="Park H."/>
            <person name="Jeong J."/>
            <person name="Song E.-S."/>
        </authorList>
    </citation>
    <scope>NUCLEOTIDE SEQUENCE [LARGE SCALE GENOMIC DNA]</scope>
    <source>
        <strain evidence="2">51987-8</strain>
    </source>
</reference>
<evidence type="ECO:0000313" key="2">
    <source>
        <dbReference type="EMBL" id="RDB22876.1"/>
    </source>
</evidence>
<dbReference type="OrthoDB" id="3064491at2759"/>
<feature type="compositionally biased region" description="Polar residues" evidence="1">
    <location>
        <begin position="276"/>
        <end position="293"/>
    </location>
</feature>
<evidence type="ECO:0000313" key="3">
    <source>
        <dbReference type="Proteomes" id="UP000076154"/>
    </source>
</evidence>
<feature type="region of interest" description="Disordered" evidence="1">
    <location>
        <begin position="1"/>
        <end position="30"/>
    </location>
</feature>
<comment type="caution">
    <text evidence="2">The sequence shown here is derived from an EMBL/GenBank/DDBJ whole genome shotgun (WGS) entry which is preliminary data.</text>
</comment>
<sequence>MKSVSFLRNTWRKKDKPSPKGLDSESPVTEQALLEVSSTSPLSKARFGETTSVISLQFDSISQSNSTRTVALNGAANRASAQPQVVPRFPGKHGAPFNASHGPPQNASHGPPSLNLRHSDFVRGSRATAPPRRPPRPPSLNLSGQPSPTIPRSPNRVKFAPEAQMRSFTSRSALRPTLRRNSHSVQSTLSPADGVDTIFSNVSNDSLDSLPSDSPSSSDKGSCSTTHTSSHSMALQYQGPDQCTSLAQSPNTMRSSPVSPKDSSRTVHAILDLDDSPNSNIRSVYHTTSSTSHLPLDRGGSSSMSLKSSPLSRNVGQEASSDFPLALFPSPPPLVIRKRPKPLVLLPTPTIAQLPPSPLLGSNDSTPLATPTTPHPLYSPSPSKSRSTKVISRGPGRPLNSIPPPVYSPPDSPLPTPPMSPRWAEPEYRRPLRNAQSTSELRGYLPESRQPAHRPTASAPVSDLYPGIAAVRKRVKSRPEVYAPVPQLRGYVKTGGKHELIPASSTDAHIHWGYAV</sequence>
<dbReference type="AlphaFoldDB" id="A0A369JW00"/>
<feature type="region of interest" description="Disordered" evidence="1">
    <location>
        <begin position="60"/>
        <end position="317"/>
    </location>
</feature>
<dbReference type="EMBL" id="LUEZ02000049">
    <property type="protein sequence ID" value="RDB22876.1"/>
    <property type="molecule type" value="Genomic_DNA"/>
</dbReference>
<dbReference type="InParanoid" id="A0A369JW00"/>
<feature type="compositionally biased region" description="Pro residues" evidence="1">
    <location>
        <begin position="401"/>
        <end position="420"/>
    </location>
</feature>
<feature type="compositionally biased region" description="Polar residues" evidence="1">
    <location>
        <begin position="233"/>
        <end position="258"/>
    </location>
</feature>
<feature type="region of interest" description="Disordered" evidence="1">
    <location>
        <begin position="349"/>
        <end position="461"/>
    </location>
</feature>
<accession>A0A369JW00</accession>
<organism evidence="2 3">
    <name type="scientific">Hypsizygus marmoreus</name>
    <name type="common">White beech mushroom</name>
    <name type="synonym">Agaricus marmoreus</name>
    <dbReference type="NCBI Taxonomy" id="39966"/>
    <lineage>
        <taxon>Eukaryota</taxon>
        <taxon>Fungi</taxon>
        <taxon>Dikarya</taxon>
        <taxon>Basidiomycota</taxon>
        <taxon>Agaricomycotina</taxon>
        <taxon>Agaricomycetes</taxon>
        <taxon>Agaricomycetidae</taxon>
        <taxon>Agaricales</taxon>
        <taxon>Tricholomatineae</taxon>
        <taxon>Lyophyllaceae</taxon>
        <taxon>Hypsizygus</taxon>
    </lineage>
</organism>
<keyword evidence="3" id="KW-1185">Reference proteome</keyword>
<feature type="compositionally biased region" description="Polar residues" evidence="1">
    <location>
        <begin position="60"/>
        <end position="70"/>
    </location>
</feature>
<feature type="compositionally biased region" description="Low complexity" evidence="1">
    <location>
        <begin position="200"/>
        <end position="232"/>
    </location>
</feature>
<evidence type="ECO:0000256" key="1">
    <source>
        <dbReference type="SAM" id="MobiDB-lite"/>
    </source>
</evidence>